<evidence type="ECO:0008006" key="3">
    <source>
        <dbReference type="Google" id="ProtNLM"/>
    </source>
</evidence>
<sequence>MSDAEIIKSILPLRAINALAMHGICSVEQIKANYPHGLLRARGFGMQSLRAVESAFFPGQSYDPNYRVPLSSRGASHISEQLAQDLEGFSVTNFMDMQ</sequence>
<evidence type="ECO:0000313" key="2">
    <source>
        <dbReference type="Proteomes" id="UP000515240"/>
    </source>
</evidence>
<dbReference type="SUPFAM" id="SSF47789">
    <property type="entry name" value="C-terminal domain of RNA polymerase alpha subunit"/>
    <property type="match status" value="1"/>
</dbReference>
<organism evidence="1 2">
    <name type="scientific">Comamonas piscis</name>
    <dbReference type="NCBI Taxonomy" id="1562974"/>
    <lineage>
        <taxon>Bacteria</taxon>
        <taxon>Pseudomonadati</taxon>
        <taxon>Pseudomonadota</taxon>
        <taxon>Betaproteobacteria</taxon>
        <taxon>Burkholderiales</taxon>
        <taxon>Comamonadaceae</taxon>
        <taxon>Comamonas</taxon>
    </lineage>
</organism>
<reference evidence="1 2" key="1">
    <citation type="journal article" date="2020" name="G3 (Bethesda)">
        <title>CeMbio - The Caenorhabditis elegans Microbiome Resource.</title>
        <authorList>
            <person name="Dirksen P."/>
            <person name="Assie A."/>
            <person name="Zimmermann J."/>
            <person name="Zhang F."/>
            <person name="Tietje A.M."/>
            <person name="Marsh S.A."/>
            <person name="Felix M.A."/>
            <person name="Shapira M."/>
            <person name="Kaleta C."/>
            <person name="Schulenburg H."/>
            <person name="Samuel B."/>
        </authorList>
    </citation>
    <scope>NUCLEOTIDE SEQUENCE [LARGE SCALE GENOMIC DNA]</scope>
    <source>
        <strain evidence="1 2">BIGb0172</strain>
    </source>
</reference>
<gene>
    <name evidence="1" type="ORF">HS961_13480</name>
</gene>
<accession>A0A7G5EID3</accession>
<dbReference type="Proteomes" id="UP000515240">
    <property type="component" value="Chromosome"/>
</dbReference>
<dbReference type="AlphaFoldDB" id="A0A7G5EID3"/>
<protein>
    <recommendedName>
        <fullName evidence="3">RNA polymerase alpha subunit C-terminal domain-containing protein</fullName>
    </recommendedName>
</protein>
<dbReference type="KEGG" id="cpis:HS961_13480"/>
<dbReference type="Gene3D" id="1.10.150.20">
    <property type="entry name" value="5' to 3' exonuclease, C-terminal subdomain"/>
    <property type="match status" value="1"/>
</dbReference>
<proteinExistence type="predicted"/>
<dbReference type="RefSeq" id="WP_182322745.1">
    <property type="nucleotide sequence ID" value="NZ_CP058554.1"/>
</dbReference>
<dbReference type="EMBL" id="CP058554">
    <property type="protein sequence ID" value="QMV73758.1"/>
    <property type="molecule type" value="Genomic_DNA"/>
</dbReference>
<keyword evidence="2" id="KW-1185">Reference proteome</keyword>
<name>A0A7G5EID3_9BURK</name>
<evidence type="ECO:0000313" key="1">
    <source>
        <dbReference type="EMBL" id="QMV73758.1"/>
    </source>
</evidence>